<gene>
    <name evidence="1" type="ORF">DSO57_1038879</name>
</gene>
<proteinExistence type="predicted"/>
<protein>
    <submittedName>
        <fullName evidence="1">Uncharacterized protein</fullName>
    </submittedName>
</protein>
<dbReference type="Proteomes" id="UP001165960">
    <property type="component" value="Unassembled WGS sequence"/>
</dbReference>
<reference evidence="1" key="1">
    <citation type="submission" date="2022-04" db="EMBL/GenBank/DDBJ databases">
        <title>Genome of the entomopathogenic fungus Entomophthora muscae.</title>
        <authorList>
            <person name="Elya C."/>
            <person name="Lovett B.R."/>
            <person name="Lee E."/>
            <person name="Macias A.M."/>
            <person name="Hajek A.E."/>
            <person name="De Bivort B.L."/>
            <person name="Kasson M.T."/>
            <person name="De Fine Licht H.H."/>
            <person name="Stajich J.E."/>
        </authorList>
    </citation>
    <scope>NUCLEOTIDE SEQUENCE</scope>
    <source>
        <strain evidence="1">Berkeley</strain>
    </source>
</reference>
<evidence type="ECO:0000313" key="1">
    <source>
        <dbReference type="EMBL" id="KAJ9059681.1"/>
    </source>
</evidence>
<keyword evidence="2" id="KW-1185">Reference proteome</keyword>
<dbReference type="EMBL" id="QTSX02005514">
    <property type="protein sequence ID" value="KAJ9059681.1"/>
    <property type="molecule type" value="Genomic_DNA"/>
</dbReference>
<evidence type="ECO:0000313" key="2">
    <source>
        <dbReference type="Proteomes" id="UP001165960"/>
    </source>
</evidence>
<comment type="caution">
    <text evidence="1">The sequence shown here is derived from an EMBL/GenBank/DDBJ whole genome shotgun (WGS) entry which is preliminary data.</text>
</comment>
<sequence length="411" mass="46145">MSTTTDREWRVNISEVAKRTCNPIRQVVDCMKVEPCASKHVISLSIGDPTVFGNFNVHPSIQESLIKQIKSCKSNGYGPSHGLLEARKAIAKKFTIPVAPLNENDVIIASGCSGALDIVFNAMFDKKHTLLIPRPGFSLYRTMAEAKGFNFREYDLIPEKNWEIDLQQLESLIDETTGAILVNNPSNPCGSVYSKEHLLDIIALCEKYRLPIIADEIYCDMVFKGNTFYPMASLTQEVPIIAVGGIAKKYLVPGWRVGWALIHSRNGSLDKLRTAMISLSQLIIGANTLVQSALPDILLNTPEAFYEETILQLEQNVKLSRDILSEIPGLHVVEPQGAMYMMVGVDIKMFKDIKNDVEFTEKLMCEESVFCLPGQCFQFPNYFRIVITAPSDQLQEAYVRIREFCARHTKQ</sequence>
<name>A0ACC2SBP9_9FUNG</name>
<accession>A0ACC2SBP9</accession>
<organism evidence="1 2">
    <name type="scientific">Entomophthora muscae</name>
    <dbReference type="NCBI Taxonomy" id="34485"/>
    <lineage>
        <taxon>Eukaryota</taxon>
        <taxon>Fungi</taxon>
        <taxon>Fungi incertae sedis</taxon>
        <taxon>Zoopagomycota</taxon>
        <taxon>Entomophthoromycotina</taxon>
        <taxon>Entomophthoromycetes</taxon>
        <taxon>Entomophthorales</taxon>
        <taxon>Entomophthoraceae</taxon>
        <taxon>Entomophthora</taxon>
    </lineage>
</organism>